<feature type="transmembrane region" description="Helical" evidence="1">
    <location>
        <begin position="264"/>
        <end position="282"/>
    </location>
</feature>
<feature type="domain" description="EamA" evidence="2">
    <location>
        <begin position="10"/>
        <end position="136"/>
    </location>
</feature>
<dbReference type="PANTHER" id="PTHR22911">
    <property type="entry name" value="ACYL-MALONYL CONDENSING ENZYME-RELATED"/>
    <property type="match status" value="1"/>
</dbReference>
<dbReference type="AlphaFoldDB" id="A0A3B0XUP2"/>
<feature type="transmembrane region" description="Helical" evidence="1">
    <location>
        <begin position="65"/>
        <end position="85"/>
    </location>
</feature>
<evidence type="ECO:0000259" key="2">
    <source>
        <dbReference type="Pfam" id="PF00892"/>
    </source>
</evidence>
<dbReference type="EMBL" id="UOFI01000087">
    <property type="protein sequence ID" value="VAW66902.1"/>
    <property type="molecule type" value="Genomic_DNA"/>
</dbReference>
<proteinExistence type="predicted"/>
<sequence>MDSKNSLGILYMAVFLLALNGLFSKLIPLDAVTITQLRSVLAAVSLTVFALLLKREPRLETARQYSGVYFTGVILGLHWITFFHSMQVSTVAIGMLSLFTYPVITVVLEAFFNKKRVSFVDVIAAVLVLLGVLIMVKEDLHQLDSDAVQGVFWGVISALLFSVRNLLQKYCFPSVPSDRLILHQVIVVAVLLFVFIDFSSVARLQVNDWFMLILLGAISTAAAHSLLSFSLKHISAKSTAMISCLQPLFAAVFAWLFLSETPTQSVVLGGLIIISVALYESLKKAGVKIPGKSES</sequence>
<evidence type="ECO:0000313" key="3">
    <source>
        <dbReference type="EMBL" id="VAW66902.1"/>
    </source>
</evidence>
<feature type="transmembrane region" description="Helical" evidence="1">
    <location>
        <begin position="119"/>
        <end position="136"/>
    </location>
</feature>
<feature type="transmembrane region" description="Helical" evidence="1">
    <location>
        <begin position="34"/>
        <end position="53"/>
    </location>
</feature>
<feature type="transmembrane region" description="Helical" evidence="1">
    <location>
        <begin position="148"/>
        <end position="167"/>
    </location>
</feature>
<reference evidence="3" key="1">
    <citation type="submission" date="2018-06" db="EMBL/GenBank/DDBJ databases">
        <authorList>
            <person name="Zhirakovskaya E."/>
        </authorList>
    </citation>
    <scope>NUCLEOTIDE SEQUENCE</scope>
</reference>
<feature type="transmembrane region" description="Helical" evidence="1">
    <location>
        <begin position="91"/>
        <end position="112"/>
    </location>
</feature>
<dbReference type="InterPro" id="IPR000620">
    <property type="entry name" value="EamA_dom"/>
</dbReference>
<name>A0A3B0XUP2_9ZZZZ</name>
<keyword evidence="1" id="KW-0472">Membrane</keyword>
<feature type="domain" description="EamA" evidence="2">
    <location>
        <begin position="150"/>
        <end position="275"/>
    </location>
</feature>
<evidence type="ECO:0000256" key="1">
    <source>
        <dbReference type="SAM" id="Phobius"/>
    </source>
</evidence>
<dbReference type="GO" id="GO:0016020">
    <property type="term" value="C:membrane"/>
    <property type="evidence" value="ECO:0007669"/>
    <property type="project" value="InterPro"/>
</dbReference>
<organism evidence="3">
    <name type="scientific">hydrothermal vent metagenome</name>
    <dbReference type="NCBI Taxonomy" id="652676"/>
    <lineage>
        <taxon>unclassified sequences</taxon>
        <taxon>metagenomes</taxon>
        <taxon>ecological metagenomes</taxon>
    </lineage>
</organism>
<feature type="transmembrane region" description="Helical" evidence="1">
    <location>
        <begin position="209"/>
        <end position="227"/>
    </location>
</feature>
<accession>A0A3B0XUP2</accession>
<keyword evidence="1" id="KW-0812">Transmembrane</keyword>
<feature type="transmembrane region" description="Helical" evidence="1">
    <location>
        <begin position="179"/>
        <end position="197"/>
    </location>
</feature>
<keyword evidence="1" id="KW-1133">Transmembrane helix</keyword>
<protein>
    <recommendedName>
        <fullName evidence="2">EamA domain-containing protein</fullName>
    </recommendedName>
</protein>
<dbReference type="Pfam" id="PF00892">
    <property type="entry name" value="EamA"/>
    <property type="match status" value="2"/>
</dbReference>
<dbReference type="SUPFAM" id="SSF103481">
    <property type="entry name" value="Multidrug resistance efflux transporter EmrE"/>
    <property type="match status" value="2"/>
</dbReference>
<feature type="transmembrane region" description="Helical" evidence="1">
    <location>
        <begin position="239"/>
        <end position="258"/>
    </location>
</feature>
<gene>
    <name evidence="3" type="ORF">MNBD_GAMMA09-3121</name>
</gene>
<dbReference type="InterPro" id="IPR037185">
    <property type="entry name" value="EmrE-like"/>
</dbReference>